<proteinExistence type="predicted"/>
<accession>A0A081CKR1</accession>
<reference evidence="2" key="1">
    <citation type="journal article" date="2014" name="Genome Announc.">
        <title>Draft Genome Sequence of the Yeast Pseudozyma antarctica Type Strain JCM10317, a Producer of the Glycolipid Biosurfactants, Mannosylerythritol Lipids.</title>
        <authorList>
            <person name="Saika A."/>
            <person name="Koike H."/>
            <person name="Hori T."/>
            <person name="Fukuoka T."/>
            <person name="Sato S."/>
            <person name="Habe H."/>
            <person name="Kitamoto D."/>
            <person name="Morita T."/>
        </authorList>
    </citation>
    <scope>NUCLEOTIDE SEQUENCE [LARGE SCALE GENOMIC DNA]</scope>
    <source>
        <strain evidence="2">JCM 10317</strain>
    </source>
</reference>
<dbReference type="GeneID" id="26306342"/>
<keyword evidence="2" id="KW-1185">Reference proteome</keyword>
<dbReference type="EMBL" id="DF830084">
    <property type="protein sequence ID" value="GAK67257.1"/>
    <property type="molecule type" value="Genomic_DNA"/>
</dbReference>
<evidence type="ECO:0000313" key="1">
    <source>
        <dbReference type="EMBL" id="GAK67257.1"/>
    </source>
</evidence>
<dbReference type="AlphaFoldDB" id="A0A081CKR1"/>
<evidence type="ECO:0000313" key="2">
    <source>
        <dbReference type="Proteomes" id="UP000053758"/>
    </source>
</evidence>
<protein>
    <submittedName>
        <fullName evidence="1">Uncharacterized protein</fullName>
    </submittedName>
</protein>
<dbReference type="HOGENOM" id="CLU_2072838_0_0_1"/>
<dbReference type="Proteomes" id="UP000053758">
    <property type="component" value="Unassembled WGS sequence"/>
</dbReference>
<gene>
    <name evidence="1" type="ORF">PAN0_017d5484</name>
</gene>
<organism evidence="1 2">
    <name type="scientific">Pseudozyma antarctica</name>
    <name type="common">Yeast</name>
    <name type="synonym">Candida antarctica</name>
    <dbReference type="NCBI Taxonomy" id="84753"/>
    <lineage>
        <taxon>Eukaryota</taxon>
        <taxon>Fungi</taxon>
        <taxon>Dikarya</taxon>
        <taxon>Basidiomycota</taxon>
        <taxon>Ustilaginomycotina</taxon>
        <taxon>Ustilaginomycetes</taxon>
        <taxon>Ustilaginales</taxon>
        <taxon>Ustilaginaceae</taxon>
        <taxon>Moesziomyces</taxon>
    </lineage>
</organism>
<name>A0A081CKR1_PSEA2</name>
<dbReference type="RefSeq" id="XP_014654544.1">
    <property type="nucleotide sequence ID" value="XM_014799058.1"/>
</dbReference>
<sequence length="118" mass="12608">MQSDVAAVGTSSEPPLEASQQQRACRAEHAHFGAFPAFHGSDPAEPDEPGTEHDGGSSSPPANDAAGGLEWLLLMMMTLLPPRLAPPFVGPLRFFEAKEQWRRSNAVLLCTCTALILP</sequence>